<evidence type="ECO:0000313" key="1">
    <source>
        <dbReference type="EMBL" id="APD13640.1"/>
    </source>
</evidence>
<proteinExistence type="predicted"/>
<keyword evidence="3" id="KW-1185">Reference proteome</keyword>
<dbReference type="EMBL" id="UGSJ01000001">
    <property type="protein sequence ID" value="SUA91948.1"/>
    <property type="molecule type" value="Genomic_DNA"/>
</dbReference>
<evidence type="ECO:0000313" key="2">
    <source>
        <dbReference type="EMBL" id="SUA91948.1"/>
    </source>
</evidence>
<accession>A0AAJ4ZEI6</accession>
<reference evidence="1" key="2">
    <citation type="submission" date="2016-11" db="EMBL/GenBank/DDBJ databases">
        <title>Complete Genome Sequencing of Pandoraea pulmonicola DSM 16583.</title>
        <authorList>
            <person name="Chan K.-G."/>
        </authorList>
    </citation>
    <scope>NUCLEOTIDE SEQUENCE</scope>
    <source>
        <strain evidence="1">DSM 16583</strain>
    </source>
</reference>
<dbReference type="SUPFAM" id="SSF82649">
    <property type="entry name" value="SufE/NifU"/>
    <property type="match status" value="1"/>
</dbReference>
<evidence type="ECO:0000313" key="4">
    <source>
        <dbReference type="Proteomes" id="UP000254589"/>
    </source>
</evidence>
<dbReference type="AlphaFoldDB" id="A0AAJ4ZEI6"/>
<evidence type="ECO:0000313" key="3">
    <source>
        <dbReference type="Proteomes" id="UP000035086"/>
    </source>
</evidence>
<name>A0AAJ4ZEI6_PANPU</name>
<gene>
    <name evidence="2" type="ORF">NCTC13159_03467</name>
    <name evidence="1" type="ORF">RO07_04055</name>
</gene>
<organism evidence="2 4">
    <name type="scientific">Pandoraea pulmonicola</name>
    <dbReference type="NCBI Taxonomy" id="93221"/>
    <lineage>
        <taxon>Bacteria</taxon>
        <taxon>Pseudomonadati</taxon>
        <taxon>Pseudomonadota</taxon>
        <taxon>Betaproteobacteria</taxon>
        <taxon>Burkholderiales</taxon>
        <taxon>Burkholderiaceae</taxon>
        <taxon>Pandoraea</taxon>
    </lineage>
</organism>
<dbReference type="Proteomes" id="UP000254589">
    <property type="component" value="Unassembled WGS sequence"/>
</dbReference>
<reference evidence="2 4" key="3">
    <citation type="submission" date="2018-06" db="EMBL/GenBank/DDBJ databases">
        <authorList>
            <consortium name="Pathogen Informatics"/>
            <person name="Doyle S."/>
        </authorList>
    </citation>
    <scope>NUCLEOTIDE SEQUENCE [LARGE SCALE GENOMIC DNA]</scope>
    <source>
        <strain evidence="2 4">NCTC13159</strain>
    </source>
</reference>
<dbReference type="Gene3D" id="3.90.1010.10">
    <property type="match status" value="1"/>
</dbReference>
<dbReference type="KEGG" id="ppul:RO07_04055"/>
<dbReference type="RefSeq" id="WP_052266767.1">
    <property type="nucleotide sequence ID" value="NZ_CP010310.2"/>
</dbReference>
<protein>
    <submittedName>
        <fullName evidence="2">SUF system FeS assembly protein, NifU family</fullName>
    </submittedName>
</protein>
<sequence>MLQARDDVQALYSADIRGWARKVRTDRRLAPADASISRVSRTCGSTVTLDVRYEGDTITALGHYTRSCTLGMATTAVMVQLAPGRSFQEIDMAGQMLTRLLAGEDVQFPSDWEVLAMLAAARAFPSRHGAILLPFDILQRANFQTAPAADT</sequence>
<dbReference type="EMBL" id="CP010310">
    <property type="protein sequence ID" value="APD13640.1"/>
    <property type="molecule type" value="Genomic_DNA"/>
</dbReference>
<reference evidence="3" key="1">
    <citation type="submission" date="2014-12" db="EMBL/GenBank/DDBJ databases">
        <title>Complete Genome Sequencing of Pandoraea pulmonicola DSM 16583.</title>
        <authorList>
            <person name="Chan K.-G."/>
        </authorList>
    </citation>
    <scope>NUCLEOTIDE SEQUENCE [LARGE SCALE GENOMIC DNA]</scope>
    <source>
        <strain evidence="3">DSM 16583</strain>
    </source>
</reference>
<dbReference type="Proteomes" id="UP000035086">
    <property type="component" value="Chromosome"/>
</dbReference>